<dbReference type="EMBL" id="JADINE010000051">
    <property type="protein sequence ID" value="MBO8407614.1"/>
    <property type="molecule type" value="Genomic_DNA"/>
</dbReference>
<dbReference type="PANTHER" id="PTHR22916:SF3">
    <property type="entry name" value="UDP-GLCNAC:BETAGAL BETA-1,3-N-ACETYLGLUCOSAMINYLTRANSFERASE-LIKE PROTEIN 1"/>
    <property type="match status" value="1"/>
</dbReference>
<evidence type="ECO:0000313" key="3">
    <source>
        <dbReference type="Proteomes" id="UP000721442"/>
    </source>
</evidence>
<dbReference type="PANTHER" id="PTHR22916">
    <property type="entry name" value="GLYCOSYLTRANSFERASE"/>
    <property type="match status" value="1"/>
</dbReference>
<proteinExistence type="predicted"/>
<sequence length="345" mass="40337">MPAISVIIPIYNVEKYLRRCLDSVLNQTFSDWQAICVNDGSPDNSAAILDEYAARDSRFKIITKKNGGLSDARNAGMQVADGDFILFLDSDDFIHPQTMEIAYFLATRDGSDIVSFTYDRIYRPQLMVRHVLKMDTDSVVPWRVHKHYKPAGVKTLVTDDIYAYATERAHNAFNPKRKWLVKHCQVWKNLYRRELIADTPFIKGILFEDFPWWSAVMLKNPRVTIAPLPLYFYVPNFGGIVLSAKQLRILHSLCDGIADAFARYKKDANEYQMRQWSKNFKWYFIKWAFRKIKYLDNRADLDAARARFCELDQMGALDHPPVRWARKLRCDIRRFIKDTCDHAKK</sequence>
<dbReference type="SUPFAM" id="SSF53448">
    <property type="entry name" value="Nucleotide-diphospho-sugar transferases"/>
    <property type="match status" value="1"/>
</dbReference>
<dbReference type="GO" id="GO:0016758">
    <property type="term" value="F:hexosyltransferase activity"/>
    <property type="evidence" value="ECO:0007669"/>
    <property type="project" value="UniProtKB-ARBA"/>
</dbReference>
<dbReference type="AlphaFoldDB" id="A0A940ICJ9"/>
<organism evidence="2 3">
    <name type="scientific">Candidatus Enterousia excrementavium</name>
    <dbReference type="NCBI Taxonomy" id="2840789"/>
    <lineage>
        <taxon>Bacteria</taxon>
        <taxon>Pseudomonadati</taxon>
        <taxon>Pseudomonadota</taxon>
        <taxon>Alphaproteobacteria</taxon>
        <taxon>Candidatus Enterousia</taxon>
    </lineage>
</organism>
<evidence type="ECO:0000313" key="2">
    <source>
        <dbReference type="EMBL" id="MBO8407614.1"/>
    </source>
</evidence>
<comment type="caution">
    <text evidence="2">The sequence shown here is derived from an EMBL/GenBank/DDBJ whole genome shotgun (WGS) entry which is preliminary data.</text>
</comment>
<feature type="domain" description="Glycosyltransferase 2-like" evidence="1">
    <location>
        <begin position="5"/>
        <end position="134"/>
    </location>
</feature>
<accession>A0A940ICJ9</accession>
<dbReference type="Gene3D" id="3.90.550.10">
    <property type="entry name" value="Spore Coat Polysaccharide Biosynthesis Protein SpsA, Chain A"/>
    <property type="match status" value="1"/>
</dbReference>
<dbReference type="Proteomes" id="UP000721442">
    <property type="component" value="Unassembled WGS sequence"/>
</dbReference>
<dbReference type="InterPro" id="IPR029044">
    <property type="entry name" value="Nucleotide-diphossugar_trans"/>
</dbReference>
<evidence type="ECO:0000259" key="1">
    <source>
        <dbReference type="Pfam" id="PF00535"/>
    </source>
</evidence>
<gene>
    <name evidence="2" type="ORF">IAC77_04115</name>
</gene>
<reference evidence="2" key="1">
    <citation type="submission" date="2020-10" db="EMBL/GenBank/DDBJ databases">
        <authorList>
            <person name="Gilroy R."/>
        </authorList>
    </citation>
    <scope>NUCLEOTIDE SEQUENCE</scope>
    <source>
        <strain evidence="2">B1-16210</strain>
    </source>
</reference>
<reference evidence="2" key="2">
    <citation type="journal article" date="2021" name="PeerJ">
        <title>Extensive microbial diversity within the chicken gut microbiome revealed by metagenomics and culture.</title>
        <authorList>
            <person name="Gilroy R."/>
            <person name="Ravi A."/>
            <person name="Getino M."/>
            <person name="Pursley I."/>
            <person name="Horton D.L."/>
            <person name="Alikhan N.F."/>
            <person name="Baker D."/>
            <person name="Gharbi K."/>
            <person name="Hall N."/>
            <person name="Watson M."/>
            <person name="Adriaenssens E.M."/>
            <person name="Foster-Nyarko E."/>
            <person name="Jarju S."/>
            <person name="Secka A."/>
            <person name="Antonio M."/>
            <person name="Oren A."/>
            <person name="Chaudhuri R.R."/>
            <person name="La Ragione R."/>
            <person name="Hildebrand F."/>
            <person name="Pallen M.J."/>
        </authorList>
    </citation>
    <scope>NUCLEOTIDE SEQUENCE</scope>
    <source>
        <strain evidence="2">B1-16210</strain>
    </source>
</reference>
<dbReference type="Pfam" id="PF00535">
    <property type="entry name" value="Glycos_transf_2"/>
    <property type="match status" value="1"/>
</dbReference>
<name>A0A940ICJ9_9PROT</name>
<dbReference type="InterPro" id="IPR001173">
    <property type="entry name" value="Glyco_trans_2-like"/>
</dbReference>
<protein>
    <submittedName>
        <fullName evidence="2">Glycosyltransferase</fullName>
    </submittedName>
</protein>
<dbReference type="CDD" id="cd00761">
    <property type="entry name" value="Glyco_tranf_GTA_type"/>
    <property type="match status" value="1"/>
</dbReference>